<accession>A0ABR2YUT9</accession>
<dbReference type="PANTHER" id="PTHR43102">
    <property type="entry name" value="SLR1143 PROTEIN"/>
    <property type="match status" value="1"/>
</dbReference>
<evidence type="ECO:0000313" key="4">
    <source>
        <dbReference type="EMBL" id="KAK9915639.1"/>
    </source>
</evidence>
<keyword evidence="1" id="KW-0675">Receptor</keyword>
<dbReference type="Pfam" id="PF01590">
    <property type="entry name" value="GAF"/>
    <property type="match status" value="1"/>
</dbReference>
<dbReference type="SUPFAM" id="SSF55781">
    <property type="entry name" value="GAF domain-like"/>
    <property type="match status" value="1"/>
</dbReference>
<gene>
    <name evidence="4" type="ORF">WJX75_001869</name>
</gene>
<dbReference type="PANTHER" id="PTHR43102:SF2">
    <property type="entry name" value="GAF DOMAIN-CONTAINING PROTEIN"/>
    <property type="match status" value="1"/>
</dbReference>
<organism evidence="4 5">
    <name type="scientific">Coccomyxa subellipsoidea</name>
    <dbReference type="NCBI Taxonomy" id="248742"/>
    <lineage>
        <taxon>Eukaryota</taxon>
        <taxon>Viridiplantae</taxon>
        <taxon>Chlorophyta</taxon>
        <taxon>core chlorophytes</taxon>
        <taxon>Trebouxiophyceae</taxon>
        <taxon>Trebouxiophyceae incertae sedis</taxon>
        <taxon>Coccomyxaceae</taxon>
        <taxon>Coccomyxa</taxon>
    </lineage>
</organism>
<proteinExistence type="predicted"/>
<name>A0ABR2YUT9_9CHLO</name>
<sequence length="458" mass="49291">MIPSPTERLVAAPTSPFDAAPQAAGSRSRSMQQLNTRLDSALDYAGRGTQLRITRSELLLSALPTIASPGRSLQEPDARQSLAGSSRSGSLSAHRLQSVGEAATAPGTAAEAGPIGSPERLSRMDSCDLAFTTPPSSDPNPMVLATLCQSVQSLVQVQFVGVLLLEDDKMTSLLQFSFGCNPLKAPLDAGFIDCLVEPDMPDMIAIEDTLKHSRLESNAAVLDPPGLRFYAAVPLIVLSGLRLGFLYIADSMPQQLDKDLVPALKNFAKATTKRLVKMGVAGRILERRRDVLSVLKCKHEPQLVVDTATANWQVLHASAAAREIIEGLAEDPPLGGLWDMFAAAPENEEETPGARVPTGLGERIIRGEDFALRVRHRSKSAAADITLLLRPVPSEARDRGHHLKGLAPIIKGKRKGGLWTRVVRREAREDVGSCGWPEELARGCRPWLEPGRLSGGEL</sequence>
<feature type="domain" description="GAF" evidence="3">
    <location>
        <begin position="143"/>
        <end position="268"/>
    </location>
</feature>
<reference evidence="4 5" key="1">
    <citation type="journal article" date="2024" name="Nat. Commun.">
        <title>Phylogenomics reveals the evolutionary origins of lichenization in chlorophyte algae.</title>
        <authorList>
            <person name="Puginier C."/>
            <person name="Libourel C."/>
            <person name="Otte J."/>
            <person name="Skaloud P."/>
            <person name="Haon M."/>
            <person name="Grisel S."/>
            <person name="Petersen M."/>
            <person name="Berrin J.G."/>
            <person name="Delaux P.M."/>
            <person name="Dal Grande F."/>
            <person name="Keller J."/>
        </authorList>
    </citation>
    <scope>NUCLEOTIDE SEQUENCE [LARGE SCALE GENOMIC DNA]</scope>
    <source>
        <strain evidence="4 5">SAG 216-7</strain>
    </source>
</reference>
<dbReference type="InterPro" id="IPR003018">
    <property type="entry name" value="GAF"/>
</dbReference>
<evidence type="ECO:0000259" key="3">
    <source>
        <dbReference type="Pfam" id="PF01590"/>
    </source>
</evidence>
<feature type="region of interest" description="Disordered" evidence="2">
    <location>
        <begin position="68"/>
        <end position="120"/>
    </location>
</feature>
<evidence type="ECO:0000256" key="1">
    <source>
        <dbReference type="ARBA" id="ARBA00023170"/>
    </source>
</evidence>
<comment type="caution">
    <text evidence="4">The sequence shown here is derived from an EMBL/GenBank/DDBJ whole genome shotgun (WGS) entry which is preliminary data.</text>
</comment>
<protein>
    <recommendedName>
        <fullName evidence="3">GAF domain-containing protein</fullName>
    </recommendedName>
</protein>
<evidence type="ECO:0000256" key="2">
    <source>
        <dbReference type="SAM" id="MobiDB-lite"/>
    </source>
</evidence>
<evidence type="ECO:0000313" key="5">
    <source>
        <dbReference type="Proteomes" id="UP001491310"/>
    </source>
</evidence>
<keyword evidence="5" id="KW-1185">Reference proteome</keyword>
<dbReference type="Proteomes" id="UP001491310">
    <property type="component" value="Unassembled WGS sequence"/>
</dbReference>
<dbReference type="InterPro" id="IPR029016">
    <property type="entry name" value="GAF-like_dom_sf"/>
</dbReference>
<dbReference type="EMBL" id="JALJOT010000004">
    <property type="protein sequence ID" value="KAK9915639.1"/>
    <property type="molecule type" value="Genomic_DNA"/>
</dbReference>
<feature type="region of interest" description="Disordered" evidence="2">
    <location>
        <begin position="1"/>
        <end position="32"/>
    </location>
</feature>
<feature type="compositionally biased region" description="Low complexity" evidence="2">
    <location>
        <begin position="79"/>
        <end position="114"/>
    </location>
</feature>
<dbReference type="Gene3D" id="3.30.450.40">
    <property type="match status" value="1"/>
</dbReference>